<dbReference type="GeneID" id="66980085"/>
<name>A0A7R7VJA6_ASPCH</name>
<feature type="compositionally biased region" description="Gly residues" evidence="1">
    <location>
        <begin position="319"/>
        <end position="333"/>
    </location>
</feature>
<evidence type="ECO:0000256" key="1">
    <source>
        <dbReference type="SAM" id="MobiDB-lite"/>
    </source>
</evidence>
<organism evidence="3 4">
    <name type="scientific">Aspergillus chevalieri</name>
    <name type="common">Eurotium chevalieri</name>
    <dbReference type="NCBI Taxonomy" id="182096"/>
    <lineage>
        <taxon>Eukaryota</taxon>
        <taxon>Fungi</taxon>
        <taxon>Dikarya</taxon>
        <taxon>Ascomycota</taxon>
        <taxon>Pezizomycotina</taxon>
        <taxon>Eurotiomycetes</taxon>
        <taxon>Eurotiomycetidae</taxon>
        <taxon>Eurotiales</taxon>
        <taxon>Aspergillaceae</taxon>
        <taxon>Aspergillus</taxon>
        <taxon>Aspergillus subgen. Aspergillus</taxon>
    </lineage>
</organism>
<evidence type="ECO:0000256" key="2">
    <source>
        <dbReference type="SAM" id="Phobius"/>
    </source>
</evidence>
<feature type="region of interest" description="Disordered" evidence="1">
    <location>
        <begin position="463"/>
        <end position="520"/>
    </location>
</feature>
<dbReference type="KEGG" id="ache:ACHE_21184S"/>
<keyword evidence="4" id="KW-1185">Reference proteome</keyword>
<feature type="region of interest" description="Disordered" evidence="1">
    <location>
        <begin position="18"/>
        <end position="65"/>
    </location>
</feature>
<evidence type="ECO:0000313" key="4">
    <source>
        <dbReference type="Proteomes" id="UP000637239"/>
    </source>
</evidence>
<evidence type="ECO:0000313" key="3">
    <source>
        <dbReference type="EMBL" id="BCR85726.1"/>
    </source>
</evidence>
<feature type="compositionally biased region" description="Polar residues" evidence="1">
    <location>
        <begin position="259"/>
        <end position="268"/>
    </location>
</feature>
<feature type="region of interest" description="Disordered" evidence="1">
    <location>
        <begin position="387"/>
        <end position="442"/>
    </location>
</feature>
<reference evidence="3" key="1">
    <citation type="submission" date="2021-01" db="EMBL/GenBank/DDBJ databases">
        <authorList>
            <consortium name="Aspergillus chevalieri M1 genome sequencing consortium"/>
            <person name="Kazuki M."/>
            <person name="Futagami T."/>
        </authorList>
    </citation>
    <scope>NUCLEOTIDE SEQUENCE</scope>
    <source>
        <strain evidence="3">M1</strain>
    </source>
</reference>
<feature type="compositionally biased region" description="Gly residues" evidence="1">
    <location>
        <begin position="236"/>
        <end position="249"/>
    </location>
</feature>
<feature type="compositionally biased region" description="Gly residues" evidence="1">
    <location>
        <begin position="394"/>
        <end position="403"/>
    </location>
</feature>
<feature type="compositionally biased region" description="Low complexity" evidence="1">
    <location>
        <begin position="467"/>
        <end position="480"/>
    </location>
</feature>
<keyword evidence="2" id="KW-1133">Transmembrane helix</keyword>
<proteinExistence type="predicted"/>
<reference evidence="3" key="2">
    <citation type="submission" date="2021-02" db="EMBL/GenBank/DDBJ databases">
        <title>Aspergillus chevalieri M1 genome sequence.</title>
        <authorList>
            <person name="Kadooka C."/>
            <person name="Mori K."/>
            <person name="Futagami T."/>
        </authorList>
    </citation>
    <scope>NUCLEOTIDE SEQUENCE</scope>
    <source>
        <strain evidence="3">M1</strain>
    </source>
</reference>
<dbReference type="AlphaFoldDB" id="A0A7R7VJA6"/>
<feature type="compositionally biased region" description="Low complexity" evidence="1">
    <location>
        <begin position="158"/>
        <end position="235"/>
    </location>
</feature>
<feature type="compositionally biased region" description="Polar residues" evidence="1">
    <location>
        <begin position="406"/>
        <end position="418"/>
    </location>
</feature>
<protein>
    <submittedName>
        <fullName evidence="3">Uncharacterized protein</fullName>
    </submittedName>
</protein>
<sequence>MAHHGIGRNPRLTRLMKKRGRVAAHSTPIIAHHPIPTGSGSEDGHVSDRASQDDTRRGTGHEGAPIFEKHQDIASSEDLAKVWATVVNVIDDDSYTSTQSAEVTLASSHAWLDGSATAFPGYTSLTADTPSLTSSSQSMASAASSAYSAMTSRPLINSSLPTPSSTSLTPTASASGSGLSSSLSSATTSASLVTRSSTKTTSLPTSSSSPSFSSSFSSSTTSSTTTTSDSSSYSGWVGGGYGGGGGSQTGSGQNPTSTDTDPNQNSSGAPGPATTGKIVGGVVGSVAGAVMLVILALFFLKRRASMRKSQQALPSTEGAGTGAGGNAAGGVGSAGMTSRPDSLLTATYFAPAFMKRWRQSTMTTNTDSTLVSSGSERGFQKISGRKIPSVLTHGGDGFGGGYDTGSPTLSEPSMTTAVPGSPVNPRSPLTQPPPSTPFGMPLDVSYTREAEENDSAMYMRASPARTPVTSTASMSSVSAPINIPRQSHSSLSPIPQRPDTLGRSHPSFDGSRGSRFTESL</sequence>
<keyword evidence="2" id="KW-0472">Membrane</keyword>
<keyword evidence="2" id="KW-0812">Transmembrane</keyword>
<dbReference type="EMBL" id="AP024417">
    <property type="protein sequence ID" value="BCR85726.1"/>
    <property type="molecule type" value="Genomic_DNA"/>
</dbReference>
<feature type="transmembrane region" description="Helical" evidence="2">
    <location>
        <begin position="278"/>
        <end position="300"/>
    </location>
</feature>
<gene>
    <name evidence="3" type="ORF">ACHE_21184S</name>
</gene>
<feature type="region of interest" description="Disordered" evidence="1">
    <location>
        <begin position="311"/>
        <end position="337"/>
    </location>
</feature>
<feature type="compositionally biased region" description="Basic and acidic residues" evidence="1">
    <location>
        <begin position="42"/>
        <end position="60"/>
    </location>
</feature>
<feature type="compositionally biased region" description="Polar residues" evidence="1">
    <location>
        <begin position="484"/>
        <end position="493"/>
    </location>
</feature>
<feature type="region of interest" description="Disordered" evidence="1">
    <location>
        <begin position="158"/>
        <end position="273"/>
    </location>
</feature>
<accession>A0A7R7VJA6</accession>
<dbReference type="RefSeq" id="XP_043134248.1">
    <property type="nucleotide sequence ID" value="XM_043275239.1"/>
</dbReference>
<dbReference type="Proteomes" id="UP000637239">
    <property type="component" value="Chromosome 2"/>
</dbReference>